<protein>
    <submittedName>
        <fullName evidence="2">Uncharacterized protein</fullName>
    </submittedName>
</protein>
<proteinExistence type="predicted"/>
<reference evidence="2 3" key="1">
    <citation type="journal article" date="2018" name="Sci. Rep.">
        <title>Genomic signatures of local adaptation to the degree of environmental predictability in rotifers.</title>
        <authorList>
            <person name="Franch-Gras L."/>
            <person name="Hahn C."/>
            <person name="Garcia-Roger E.M."/>
            <person name="Carmona M.J."/>
            <person name="Serra M."/>
            <person name="Gomez A."/>
        </authorList>
    </citation>
    <scope>NUCLEOTIDE SEQUENCE [LARGE SCALE GENOMIC DNA]</scope>
    <source>
        <strain evidence="2">HYR1</strain>
    </source>
</reference>
<organism evidence="2 3">
    <name type="scientific">Brachionus plicatilis</name>
    <name type="common">Marine rotifer</name>
    <name type="synonym">Brachionus muelleri</name>
    <dbReference type="NCBI Taxonomy" id="10195"/>
    <lineage>
        <taxon>Eukaryota</taxon>
        <taxon>Metazoa</taxon>
        <taxon>Spiralia</taxon>
        <taxon>Gnathifera</taxon>
        <taxon>Rotifera</taxon>
        <taxon>Eurotatoria</taxon>
        <taxon>Monogononta</taxon>
        <taxon>Pseudotrocha</taxon>
        <taxon>Ploima</taxon>
        <taxon>Brachionidae</taxon>
        <taxon>Brachionus</taxon>
    </lineage>
</organism>
<dbReference type="AlphaFoldDB" id="A0A3M7QYG5"/>
<sequence>MHKIDFCGNIIKFEKLKISCSLSDDILGISELGALLNFYNRGRRSIKIRFFNITFRNVYVSTKAQEYYLLNLLIFIYIAYFNLCLQKIKLIQIIIIRLRY</sequence>
<comment type="caution">
    <text evidence="2">The sequence shown here is derived from an EMBL/GenBank/DDBJ whole genome shotgun (WGS) entry which is preliminary data.</text>
</comment>
<keyword evidence="1" id="KW-1133">Transmembrane helix</keyword>
<dbReference type="EMBL" id="REGN01004727">
    <property type="protein sequence ID" value="RNA16343.1"/>
    <property type="molecule type" value="Genomic_DNA"/>
</dbReference>
<evidence type="ECO:0000256" key="1">
    <source>
        <dbReference type="SAM" id="Phobius"/>
    </source>
</evidence>
<name>A0A3M7QYG5_BRAPC</name>
<dbReference type="Proteomes" id="UP000276133">
    <property type="component" value="Unassembled WGS sequence"/>
</dbReference>
<evidence type="ECO:0000313" key="3">
    <source>
        <dbReference type="Proteomes" id="UP000276133"/>
    </source>
</evidence>
<keyword evidence="1" id="KW-0812">Transmembrane</keyword>
<gene>
    <name evidence="2" type="ORF">BpHYR1_053570</name>
</gene>
<keyword evidence="3" id="KW-1185">Reference proteome</keyword>
<evidence type="ECO:0000313" key="2">
    <source>
        <dbReference type="EMBL" id="RNA16343.1"/>
    </source>
</evidence>
<feature type="transmembrane region" description="Helical" evidence="1">
    <location>
        <begin position="67"/>
        <end position="85"/>
    </location>
</feature>
<keyword evidence="1" id="KW-0472">Membrane</keyword>
<accession>A0A3M7QYG5</accession>